<proteinExistence type="predicted"/>
<comment type="caution">
    <text evidence="3">The sequence shown here is derived from an EMBL/GenBank/DDBJ whole genome shotgun (WGS) entry which is preliminary data.</text>
</comment>
<dbReference type="PANTHER" id="PTHR47447">
    <property type="entry name" value="OS03G0856100 PROTEIN"/>
    <property type="match status" value="1"/>
</dbReference>
<dbReference type="NCBIfam" id="TIGR00756">
    <property type="entry name" value="PPR"/>
    <property type="match status" value="2"/>
</dbReference>
<evidence type="ECO:0000313" key="4">
    <source>
        <dbReference type="Proteomes" id="UP001642484"/>
    </source>
</evidence>
<organism evidence="3 4">
    <name type="scientific">Durusdinium trenchii</name>
    <dbReference type="NCBI Taxonomy" id="1381693"/>
    <lineage>
        <taxon>Eukaryota</taxon>
        <taxon>Sar</taxon>
        <taxon>Alveolata</taxon>
        <taxon>Dinophyceae</taxon>
        <taxon>Suessiales</taxon>
        <taxon>Symbiodiniaceae</taxon>
        <taxon>Durusdinium</taxon>
    </lineage>
</organism>
<dbReference type="InterPro" id="IPR011990">
    <property type="entry name" value="TPR-like_helical_dom_sf"/>
</dbReference>
<evidence type="ECO:0000256" key="1">
    <source>
        <dbReference type="ARBA" id="ARBA00022737"/>
    </source>
</evidence>
<dbReference type="InterPro" id="IPR002885">
    <property type="entry name" value="PPR_rpt"/>
</dbReference>
<keyword evidence="4" id="KW-1185">Reference proteome</keyword>
<evidence type="ECO:0000313" key="3">
    <source>
        <dbReference type="EMBL" id="CAK9014264.1"/>
    </source>
</evidence>
<name>A0ABP0JIM2_9DINO</name>
<keyword evidence="1" id="KW-0677">Repeat</keyword>
<reference evidence="3 4" key="1">
    <citation type="submission" date="2024-02" db="EMBL/GenBank/DDBJ databases">
        <authorList>
            <person name="Chen Y."/>
            <person name="Shah S."/>
            <person name="Dougan E. K."/>
            <person name="Thang M."/>
            <person name="Chan C."/>
        </authorList>
    </citation>
    <scope>NUCLEOTIDE SEQUENCE [LARGE SCALE GENOMIC DNA]</scope>
</reference>
<evidence type="ECO:0000256" key="2">
    <source>
        <dbReference type="PROSITE-ProRule" id="PRU00708"/>
    </source>
</evidence>
<feature type="repeat" description="PPR" evidence="2">
    <location>
        <begin position="93"/>
        <end position="127"/>
    </location>
</feature>
<dbReference type="PROSITE" id="PS51375">
    <property type="entry name" value="PPR"/>
    <property type="match status" value="2"/>
</dbReference>
<dbReference type="Proteomes" id="UP001642484">
    <property type="component" value="Unassembled WGS sequence"/>
</dbReference>
<feature type="repeat" description="PPR" evidence="2">
    <location>
        <begin position="58"/>
        <end position="92"/>
    </location>
</feature>
<dbReference type="Gene3D" id="1.25.40.10">
    <property type="entry name" value="Tetratricopeptide repeat domain"/>
    <property type="match status" value="1"/>
</dbReference>
<sequence>MGKRPAPLDLDLEPVKVLLPLMQYQRWQVMNAYAERHSETNVIEVMHILLADPRIQLDATIYTIGISACARATLPQTALEFFHSMRERKAQPDLIACNAMVSSCEKAGRWRPALTFLESMLTKKLQPNIATEQ</sequence>
<dbReference type="EMBL" id="CAXAMN010005557">
    <property type="protein sequence ID" value="CAK9014264.1"/>
    <property type="molecule type" value="Genomic_DNA"/>
</dbReference>
<dbReference type="Pfam" id="PF13812">
    <property type="entry name" value="PPR_3"/>
    <property type="match status" value="1"/>
</dbReference>
<evidence type="ECO:0008006" key="5">
    <source>
        <dbReference type="Google" id="ProtNLM"/>
    </source>
</evidence>
<protein>
    <recommendedName>
        <fullName evidence="5">Pentatricopeptide repeat-containing protein</fullName>
    </recommendedName>
</protein>
<accession>A0ABP0JIM2</accession>
<gene>
    <name evidence="3" type="ORF">CCMP2556_LOCUS11604</name>
</gene>
<dbReference type="PANTHER" id="PTHR47447:SF17">
    <property type="entry name" value="OS12G0638900 PROTEIN"/>
    <property type="match status" value="1"/>
</dbReference>